<reference evidence="1" key="1">
    <citation type="submission" date="2021-02" db="EMBL/GenBank/DDBJ databases">
        <authorList>
            <consortium name="DOE Joint Genome Institute"/>
            <person name="Ahrendt S."/>
            <person name="Looney B.P."/>
            <person name="Miyauchi S."/>
            <person name="Morin E."/>
            <person name="Drula E."/>
            <person name="Courty P.E."/>
            <person name="Chicoki N."/>
            <person name="Fauchery L."/>
            <person name="Kohler A."/>
            <person name="Kuo A."/>
            <person name="Labutti K."/>
            <person name="Pangilinan J."/>
            <person name="Lipzen A."/>
            <person name="Riley R."/>
            <person name="Andreopoulos W."/>
            <person name="He G."/>
            <person name="Johnson J."/>
            <person name="Barry K.W."/>
            <person name="Grigoriev I.V."/>
            <person name="Nagy L."/>
            <person name="Hibbett D."/>
            <person name="Henrissat B."/>
            <person name="Matheny P.B."/>
            <person name="Labbe J."/>
            <person name="Martin F."/>
        </authorList>
    </citation>
    <scope>NUCLEOTIDE SEQUENCE</scope>
    <source>
        <strain evidence="1">FP105234-sp</strain>
    </source>
</reference>
<reference evidence="1" key="2">
    <citation type="journal article" date="2022" name="New Phytol.">
        <title>Evolutionary transition to the ectomycorrhizal habit in the genomes of a hyperdiverse lineage of mushroom-forming fungi.</title>
        <authorList>
            <person name="Looney B."/>
            <person name="Miyauchi S."/>
            <person name="Morin E."/>
            <person name="Drula E."/>
            <person name="Courty P.E."/>
            <person name="Kohler A."/>
            <person name="Kuo A."/>
            <person name="LaButti K."/>
            <person name="Pangilinan J."/>
            <person name="Lipzen A."/>
            <person name="Riley R."/>
            <person name="Andreopoulos W."/>
            <person name="He G."/>
            <person name="Johnson J."/>
            <person name="Nolan M."/>
            <person name="Tritt A."/>
            <person name="Barry K.W."/>
            <person name="Grigoriev I.V."/>
            <person name="Nagy L.G."/>
            <person name="Hibbett D."/>
            <person name="Henrissat B."/>
            <person name="Matheny P.B."/>
            <person name="Labbe J."/>
            <person name="Martin F.M."/>
        </authorList>
    </citation>
    <scope>NUCLEOTIDE SEQUENCE</scope>
    <source>
        <strain evidence="1">FP105234-sp</strain>
    </source>
</reference>
<name>A0ACB8S1L5_9AGAM</name>
<dbReference type="EMBL" id="MU275868">
    <property type="protein sequence ID" value="KAI0049885.1"/>
    <property type="molecule type" value="Genomic_DNA"/>
</dbReference>
<evidence type="ECO:0000313" key="2">
    <source>
        <dbReference type="Proteomes" id="UP000814033"/>
    </source>
</evidence>
<comment type="caution">
    <text evidence="1">The sequence shown here is derived from an EMBL/GenBank/DDBJ whole genome shotgun (WGS) entry which is preliminary data.</text>
</comment>
<dbReference type="Proteomes" id="UP000814033">
    <property type="component" value="Unassembled WGS sequence"/>
</dbReference>
<keyword evidence="2" id="KW-1185">Reference proteome</keyword>
<sequence length="531" mass="59917">MHRCLQILEIVYQVVQHLASEDGHASSLAHLALTRKIFLEPALDALWCNLDDLGPLVNCFPGDVLAVWGRPNHHSSDEESIDEVNERTDHLLDFLVLLRPLHASDWARFDLYARRVRSFQWAFHRGGQIYDALHRDRTSRSILPNITHLTGTVRKPKEIGSMVPFVGPKLRSLTFIIANLQNYDFGPDERAWLATTLGELKFSCPLLDEVTFQDFEGGKSRYDGCYYEGISQFICALPPIRSFTTRFNITQRAFTALAMMPRLEELQARIGEDGLPPLELFTHLLVSDQGSAVDVLFPALQSVMLFCAGDVPMQELAGLLLTMGKPHPIAHFKVKGKCEGILAHSVHLLDALSRAARMETMHAVDLLIMRRKKEQLHHVHEHPVGPTSMAELIQPLYVFQNLQFLRITAPIHCATFDDALVMRIARAFPLLERLELWGVFWAESRITFAAHKILATMCPSLRQISLPISTKAEVPASTSSVNADVAKEPEVWVSMNFTHWPLGELQDLRAYLEATFPNRVRLGQQRSGEGC</sequence>
<gene>
    <name evidence="1" type="ORF">FA95DRAFT_1677212</name>
</gene>
<proteinExistence type="predicted"/>
<organism evidence="1 2">
    <name type="scientific">Auriscalpium vulgare</name>
    <dbReference type="NCBI Taxonomy" id="40419"/>
    <lineage>
        <taxon>Eukaryota</taxon>
        <taxon>Fungi</taxon>
        <taxon>Dikarya</taxon>
        <taxon>Basidiomycota</taxon>
        <taxon>Agaricomycotina</taxon>
        <taxon>Agaricomycetes</taxon>
        <taxon>Russulales</taxon>
        <taxon>Auriscalpiaceae</taxon>
        <taxon>Auriscalpium</taxon>
    </lineage>
</organism>
<protein>
    <submittedName>
        <fullName evidence="1">Uncharacterized protein</fullName>
    </submittedName>
</protein>
<accession>A0ACB8S1L5</accession>
<evidence type="ECO:0000313" key="1">
    <source>
        <dbReference type="EMBL" id="KAI0049885.1"/>
    </source>
</evidence>